<reference evidence="2" key="1">
    <citation type="journal article" date="2019" name="Int. J. Syst. Evol. Microbiol.">
        <title>The Global Catalogue of Microorganisms (GCM) 10K type strain sequencing project: providing services to taxonomists for standard genome sequencing and annotation.</title>
        <authorList>
            <consortium name="The Broad Institute Genomics Platform"/>
            <consortium name="The Broad Institute Genome Sequencing Center for Infectious Disease"/>
            <person name="Wu L."/>
            <person name="Ma J."/>
        </authorList>
    </citation>
    <scope>NUCLEOTIDE SEQUENCE [LARGE SCALE GENOMIC DNA]</scope>
    <source>
        <strain evidence="2">CGMCC 1.14966</strain>
    </source>
</reference>
<evidence type="ECO:0000313" key="2">
    <source>
        <dbReference type="Proteomes" id="UP000637774"/>
    </source>
</evidence>
<name>A0ABQ2AD59_9BACT</name>
<dbReference type="RefSeq" id="WP_188563045.1">
    <property type="nucleotide sequence ID" value="NZ_BMGY01000036.1"/>
</dbReference>
<dbReference type="Proteomes" id="UP000637774">
    <property type="component" value="Unassembled WGS sequence"/>
</dbReference>
<evidence type="ECO:0000313" key="1">
    <source>
        <dbReference type="EMBL" id="GGH88960.1"/>
    </source>
</evidence>
<gene>
    <name evidence="1" type="ORF">GCM10011495_31440</name>
</gene>
<comment type="caution">
    <text evidence="1">The sequence shown here is derived from an EMBL/GenBank/DDBJ whole genome shotgun (WGS) entry which is preliminary data.</text>
</comment>
<accession>A0ABQ2AD59</accession>
<organism evidence="1 2">
    <name type="scientific">Hymenobacter frigidus</name>
    <dbReference type="NCBI Taxonomy" id="1524095"/>
    <lineage>
        <taxon>Bacteria</taxon>
        <taxon>Pseudomonadati</taxon>
        <taxon>Bacteroidota</taxon>
        <taxon>Cytophagia</taxon>
        <taxon>Cytophagales</taxon>
        <taxon>Hymenobacteraceae</taxon>
        <taxon>Hymenobacter</taxon>
    </lineage>
</organism>
<dbReference type="EMBL" id="BMGY01000036">
    <property type="protein sequence ID" value="GGH88960.1"/>
    <property type="molecule type" value="Genomic_DNA"/>
</dbReference>
<protein>
    <recommendedName>
        <fullName evidence="3">TonB-dependent receptor</fullName>
    </recommendedName>
</protein>
<proteinExistence type="predicted"/>
<evidence type="ECO:0008006" key="3">
    <source>
        <dbReference type="Google" id="ProtNLM"/>
    </source>
</evidence>
<keyword evidence="2" id="KW-1185">Reference proteome</keyword>
<sequence>MGAANGDFAGLPHVVIQWFSVCLSEGAARGRVLGWRAAVAGILLLAGLLVRPTTGQAQVLVGATPFGPVFGRQRPAAADTALLLLARARRVGVSTFVQTSGARGYLRLGPRQQLRYRVGTDMVYDSRGTPPFVREDYGADVAHVFTLDAADHWQLGQQVHYDQSRANATRTGLWLGRLGYRRRLRAASPTDSLSQMQVTVLGGLATDRRNGREDAGFAYGFDAAALYFLNGTTVAPLAVRVLGTRASLGPRTMQRLVAEAAGEQAFLPNAPLTVQGRLGYRTNRAEDYLLGSVQRIQSDTVAVQAGASYRVNEFASLRSDNSLLLPTRAFRYRRLNEGADTLQDVGYRQRELDTRQELRFARPRVQTTLSFGYRERTRTYYLDNTRRLNVPRLAAALAREQVKDITEQTTQWQGTVTWLPMPRHVLGLVGTAQLLRVDAPSKDNQQTRDEAQQLLRLTWTGRWAGAFRTTLGVAGEYRQTVFIRAGLSAENYVDHLLHWEPGFIWAPGKLSVRSNYHLWVSYQVRDQKAEQARNRASRVLEQTQSISYQLRPRLLLLADYVRRENRVGQLNWTRFRESPLDTSVTHDFAVGARQAWAGPKGSTSLRLGYRLLEQRNYGRAALLLDNPTGPSSNLIYLHSITRQHGPEVAVERHTTAGFNLTASVWLQWMRTFSTYTPGKGAFAGSSYSALDLARETQRLLPYFELAAEWRVGRRR</sequence>